<gene>
    <name evidence="1" type="ORF">BDP27DRAFT_288585</name>
</gene>
<protein>
    <recommendedName>
        <fullName evidence="3">Protein kinase domain-containing protein</fullName>
    </recommendedName>
</protein>
<dbReference type="AlphaFoldDB" id="A0A9P5PW98"/>
<dbReference type="OrthoDB" id="5987198at2759"/>
<dbReference type="Gene3D" id="1.10.510.10">
    <property type="entry name" value="Transferase(Phosphotransferase) domain 1"/>
    <property type="match status" value="1"/>
</dbReference>
<dbReference type="SUPFAM" id="SSF56112">
    <property type="entry name" value="Protein kinase-like (PK-like)"/>
    <property type="match status" value="1"/>
</dbReference>
<sequence>MSRPSRGEAAIAQLDQQLAEMGVQVSPPVKSESELWWTEHFGWLKDCGYLLRPRYRPGWKPSWRTGKDSYWNYEDGREPDDNTPHSMEAIRMSDSLVVGLKRRSSCGFRQSSDEESVATKERVAPLVSDYANPLSYCFYLLDVLQVPDDEDEQVLVLVSVREVMDPSFRTIGEVLEFLKEMIQVIQNMHRNNTAHRDCSMNNMAMNSISMYTRQWYPNILKKRYNWSGRAPYHSRTRRPPTYLLFSFGSSRQYDPSQPRPAEFAIRSGKSFSPEAQKNMPCDPFATDIFLLGNMMCTSFLKGDDEFAGIRGLEFLGPLIESMMADDPTKRPTMDEVASQFTAIVSKLPWWKLRARAAKKDELSSSKPFRAVYHILWTSSMVLMRKPAIPSPKP</sequence>
<comment type="caution">
    <text evidence="1">The sequence shown here is derived from an EMBL/GenBank/DDBJ whole genome shotgun (WGS) entry which is preliminary data.</text>
</comment>
<dbReference type="EMBL" id="JADNRY010000017">
    <property type="protein sequence ID" value="KAF9073656.1"/>
    <property type="molecule type" value="Genomic_DNA"/>
</dbReference>
<evidence type="ECO:0008006" key="3">
    <source>
        <dbReference type="Google" id="ProtNLM"/>
    </source>
</evidence>
<name>A0A9P5PW98_9AGAR</name>
<proteinExistence type="predicted"/>
<evidence type="ECO:0000313" key="1">
    <source>
        <dbReference type="EMBL" id="KAF9073656.1"/>
    </source>
</evidence>
<keyword evidence="2" id="KW-1185">Reference proteome</keyword>
<evidence type="ECO:0000313" key="2">
    <source>
        <dbReference type="Proteomes" id="UP000772434"/>
    </source>
</evidence>
<dbReference type="InterPro" id="IPR011009">
    <property type="entry name" value="Kinase-like_dom_sf"/>
</dbReference>
<reference evidence="1" key="1">
    <citation type="submission" date="2020-11" db="EMBL/GenBank/DDBJ databases">
        <authorList>
            <consortium name="DOE Joint Genome Institute"/>
            <person name="Ahrendt S."/>
            <person name="Riley R."/>
            <person name="Andreopoulos W."/>
            <person name="Labutti K."/>
            <person name="Pangilinan J."/>
            <person name="Ruiz-Duenas F.J."/>
            <person name="Barrasa J.M."/>
            <person name="Sanchez-Garcia M."/>
            <person name="Camarero S."/>
            <person name="Miyauchi S."/>
            <person name="Serrano A."/>
            <person name="Linde D."/>
            <person name="Babiker R."/>
            <person name="Drula E."/>
            <person name="Ayuso-Fernandez I."/>
            <person name="Pacheco R."/>
            <person name="Padilla G."/>
            <person name="Ferreira P."/>
            <person name="Barriuso J."/>
            <person name="Kellner H."/>
            <person name="Castanera R."/>
            <person name="Alfaro M."/>
            <person name="Ramirez L."/>
            <person name="Pisabarro A.G."/>
            <person name="Kuo A."/>
            <person name="Tritt A."/>
            <person name="Lipzen A."/>
            <person name="He G."/>
            <person name="Yan M."/>
            <person name="Ng V."/>
            <person name="Cullen D."/>
            <person name="Martin F."/>
            <person name="Rosso M.-N."/>
            <person name="Henrissat B."/>
            <person name="Hibbett D."/>
            <person name="Martinez A.T."/>
            <person name="Grigoriev I.V."/>
        </authorList>
    </citation>
    <scope>NUCLEOTIDE SEQUENCE</scope>
    <source>
        <strain evidence="1">AH 40177</strain>
    </source>
</reference>
<organism evidence="1 2">
    <name type="scientific">Rhodocollybia butyracea</name>
    <dbReference type="NCBI Taxonomy" id="206335"/>
    <lineage>
        <taxon>Eukaryota</taxon>
        <taxon>Fungi</taxon>
        <taxon>Dikarya</taxon>
        <taxon>Basidiomycota</taxon>
        <taxon>Agaricomycotina</taxon>
        <taxon>Agaricomycetes</taxon>
        <taxon>Agaricomycetidae</taxon>
        <taxon>Agaricales</taxon>
        <taxon>Marasmiineae</taxon>
        <taxon>Omphalotaceae</taxon>
        <taxon>Rhodocollybia</taxon>
    </lineage>
</organism>
<dbReference type="Proteomes" id="UP000772434">
    <property type="component" value="Unassembled WGS sequence"/>
</dbReference>
<accession>A0A9P5PW98</accession>